<evidence type="ECO:0000313" key="2">
    <source>
        <dbReference type="Proteomes" id="UP000017938"/>
    </source>
</evidence>
<name>R6U5Q3_9BACT</name>
<reference evidence="1" key="1">
    <citation type="submission" date="2012-11" db="EMBL/GenBank/DDBJ databases">
        <title>Dependencies among metagenomic species, viruses, plasmids and units of genetic variation.</title>
        <authorList>
            <person name="Nielsen H.B."/>
            <person name="Almeida M."/>
            <person name="Juncker A.S."/>
            <person name="Rasmussen S."/>
            <person name="Li J."/>
            <person name="Sunagawa S."/>
            <person name="Plichta D."/>
            <person name="Gautier L."/>
            <person name="Le Chatelier E."/>
            <person name="Peletier E."/>
            <person name="Bonde I."/>
            <person name="Nielsen T."/>
            <person name="Manichanh C."/>
            <person name="Arumugam M."/>
            <person name="Batto J."/>
            <person name="Santos M.B.Q.D."/>
            <person name="Blom N."/>
            <person name="Borruel N."/>
            <person name="Burgdorf K.S."/>
            <person name="Boumezbeur F."/>
            <person name="Casellas F."/>
            <person name="Dore J."/>
            <person name="Guarner F."/>
            <person name="Hansen T."/>
            <person name="Hildebrand F."/>
            <person name="Kaas R.S."/>
            <person name="Kennedy S."/>
            <person name="Kristiansen K."/>
            <person name="Kultima J.R."/>
            <person name="Leonard P."/>
            <person name="Levenez F."/>
            <person name="Lund O."/>
            <person name="Moumen B."/>
            <person name="Le Paslier D."/>
            <person name="Pons N."/>
            <person name="Pedersen O."/>
            <person name="Prifti E."/>
            <person name="Qin J."/>
            <person name="Raes J."/>
            <person name="Tap J."/>
            <person name="Tims S."/>
            <person name="Ussery D.W."/>
            <person name="Yamada T."/>
            <person name="MetaHit consortium"/>
            <person name="Renault P."/>
            <person name="Sicheritz-Ponten T."/>
            <person name="Bork P."/>
            <person name="Wang J."/>
            <person name="Brunak S."/>
            <person name="Ehrlich S.D."/>
        </authorList>
    </citation>
    <scope>NUCLEOTIDE SEQUENCE [LARGE SCALE GENOMIC DNA]</scope>
</reference>
<organism evidence="1 2">
    <name type="scientific">Candidatus Colimorpha enterica</name>
    <dbReference type="NCBI Taxonomy" id="3083063"/>
    <lineage>
        <taxon>Bacteria</taxon>
        <taxon>Pseudomonadati</taxon>
        <taxon>Bacteroidota</taxon>
        <taxon>Bacteroidia</taxon>
        <taxon>Bacteroidales</taxon>
        <taxon>Candidatus Colimorpha</taxon>
    </lineage>
</organism>
<proteinExistence type="predicted"/>
<dbReference type="AlphaFoldDB" id="R6U5Q3"/>
<protein>
    <submittedName>
        <fullName evidence="1">Uncharacterized protein</fullName>
    </submittedName>
</protein>
<dbReference type="Proteomes" id="UP000017938">
    <property type="component" value="Unassembled WGS sequence"/>
</dbReference>
<comment type="caution">
    <text evidence="1">The sequence shown here is derived from an EMBL/GenBank/DDBJ whole genome shotgun (WGS) entry which is preliminary data.</text>
</comment>
<evidence type="ECO:0000313" key="1">
    <source>
        <dbReference type="EMBL" id="CDC77394.1"/>
    </source>
</evidence>
<accession>R6U5Q3</accession>
<dbReference type="EMBL" id="CBFW010000436">
    <property type="protein sequence ID" value="CDC77394.1"/>
    <property type="molecule type" value="Genomic_DNA"/>
</dbReference>
<sequence length="184" mass="21744">MYQEGTDHLIWSNYDLDLEDWRESLEELYPHYSEDELYEKMYDSNAANLDDERCNLDIQLSSPILVVGDLGLWYGRRTGYKEIDSGNIRDCLYSDTDYTTWYVDKCGELRCDAVHHDGTNHYRYRAYRDGVTDEQIEDLKEKLYCGEATEKDIEKVTRRLGDEIGAVYGWEFPGEKPKVKVYER</sequence>
<gene>
    <name evidence="1" type="ORF">BN580_00413</name>
</gene>
<dbReference type="STRING" id="1263015.BN580_00413"/>